<feature type="transmembrane region" description="Helical" evidence="8">
    <location>
        <begin position="34"/>
        <end position="54"/>
    </location>
</feature>
<dbReference type="PROSITE" id="PS00217">
    <property type="entry name" value="SUGAR_TRANSPORT_2"/>
    <property type="match status" value="1"/>
</dbReference>
<comment type="subcellular location">
    <subcellularLocation>
        <location evidence="1">Membrane</location>
        <topology evidence="1">Multi-pass membrane protein</topology>
    </subcellularLocation>
</comment>
<evidence type="ECO:0000256" key="2">
    <source>
        <dbReference type="ARBA" id="ARBA00010992"/>
    </source>
</evidence>
<dbReference type="InterPro" id="IPR020846">
    <property type="entry name" value="MFS_dom"/>
</dbReference>
<evidence type="ECO:0000256" key="8">
    <source>
        <dbReference type="SAM" id="Phobius"/>
    </source>
</evidence>
<dbReference type="NCBIfam" id="TIGR00879">
    <property type="entry name" value="SP"/>
    <property type="match status" value="1"/>
</dbReference>
<accession>A0A183J327</accession>
<dbReference type="PROSITE" id="PS50850">
    <property type="entry name" value="MFS"/>
    <property type="match status" value="1"/>
</dbReference>
<dbReference type="InterPro" id="IPR005828">
    <property type="entry name" value="MFS_sugar_transport-like"/>
</dbReference>
<keyword evidence="4 8" id="KW-0812">Transmembrane</keyword>
<evidence type="ECO:0000259" key="9">
    <source>
        <dbReference type="PROSITE" id="PS50850"/>
    </source>
</evidence>
<dbReference type="InterPro" id="IPR036259">
    <property type="entry name" value="MFS_trans_sf"/>
</dbReference>
<dbReference type="PANTHER" id="PTHR48020:SF12">
    <property type="entry name" value="PROTON MYO-INOSITOL COTRANSPORTER"/>
    <property type="match status" value="1"/>
</dbReference>
<dbReference type="SUPFAM" id="SSF103473">
    <property type="entry name" value="MFS general substrate transporter"/>
    <property type="match status" value="1"/>
</dbReference>
<feature type="transmembrane region" description="Helical" evidence="8">
    <location>
        <begin position="61"/>
        <end position="79"/>
    </location>
</feature>
<keyword evidence="6 8" id="KW-0472">Membrane</keyword>
<evidence type="ECO:0000313" key="10">
    <source>
        <dbReference type="WBParaSite" id="SBAD_0001063901-mRNA-1"/>
    </source>
</evidence>
<evidence type="ECO:0000256" key="5">
    <source>
        <dbReference type="ARBA" id="ARBA00022989"/>
    </source>
</evidence>
<sequence length="558" mass="61512">LRPFSLRKKHIYIYVLYTYICRQTGDYLEESMKIIVSSTVISAAIFSIFGGYVNNRFGRKITILLSSVLFTIGAVVMAASDSKEILLVGRIVVGAGVGTSSCAIPAYIAEITPCAIRGRMLVTFQLMITFGFWVAGLLNAAFSYIKDDNVNWRLMLGVAGIPAVIQLVGFIQLPESPRWLALNGQKDKAEKILTKIYGNDDEAKIAAVMDVKRMIEENELTHAVSGGSNIVMSMLKQSTTRKALLIGCMLQTFQQLCGINTVMYYSASIIQSGGIRSRTMSIWMTSVTSGVNFFCTFIGIYLIERIGRRSLLLYSTAGVLLSCFILGTGFHLISEHSPPSATNASTFHPYSFGESSECYGLGCDACSYMVECGFCIANEATSGLCMPVYNNETTGTLLSYASSGSCAPNVSLPEIDNQYQPVDPTASFDYGFCITEYSWLPIMGMVLYLCSFSVGMPWTDPVDVHLIIYIFREIYPNWARSVGNSASTCVNWLCNIIVSFTFLTMSRAITRQGAFFLYGCICCIGIISFYLLVPETKGLRMEDIQSVLRSSWIVPKIK</sequence>
<keyword evidence="5 8" id="KW-1133">Transmembrane helix</keyword>
<feature type="transmembrane region" description="Helical" evidence="8">
    <location>
        <begin position="492"/>
        <end position="509"/>
    </location>
</feature>
<feature type="transmembrane region" description="Helical" evidence="8">
    <location>
        <begin position="243"/>
        <end position="267"/>
    </location>
</feature>
<dbReference type="PANTHER" id="PTHR48020">
    <property type="entry name" value="PROTON MYO-INOSITOL COTRANSPORTER"/>
    <property type="match status" value="1"/>
</dbReference>
<evidence type="ECO:0000256" key="1">
    <source>
        <dbReference type="ARBA" id="ARBA00004141"/>
    </source>
</evidence>
<reference evidence="10" key="1">
    <citation type="submission" date="2016-06" db="UniProtKB">
        <authorList>
            <consortium name="WormBaseParasite"/>
        </authorList>
    </citation>
    <scope>IDENTIFICATION</scope>
</reference>
<feature type="transmembrane region" description="Helical" evidence="8">
    <location>
        <begin position="445"/>
        <end position="471"/>
    </location>
</feature>
<dbReference type="WBParaSite" id="SBAD_0001063901-mRNA-1">
    <property type="protein sequence ID" value="SBAD_0001063901-mRNA-1"/>
    <property type="gene ID" value="SBAD_0001063901"/>
</dbReference>
<feature type="transmembrane region" description="Helical" evidence="8">
    <location>
        <begin position="85"/>
        <end position="109"/>
    </location>
</feature>
<feature type="transmembrane region" description="Helical" evidence="8">
    <location>
        <begin position="282"/>
        <end position="304"/>
    </location>
</feature>
<evidence type="ECO:0000256" key="4">
    <source>
        <dbReference type="ARBA" id="ARBA00022692"/>
    </source>
</evidence>
<dbReference type="InterPro" id="IPR050814">
    <property type="entry name" value="Myo-inositol_Transporter"/>
</dbReference>
<feature type="transmembrane region" description="Helical" evidence="8">
    <location>
        <begin position="515"/>
        <end position="533"/>
    </location>
</feature>
<feature type="transmembrane region" description="Helical" evidence="8">
    <location>
        <begin position="311"/>
        <end position="333"/>
    </location>
</feature>
<feature type="transmembrane region" description="Helical" evidence="8">
    <location>
        <begin position="121"/>
        <end position="142"/>
    </location>
</feature>
<proteinExistence type="inferred from homology"/>
<comment type="similarity">
    <text evidence="2 7">Belongs to the major facilitator superfamily. Sugar transporter (TC 2.A.1.1) family.</text>
</comment>
<dbReference type="InterPro" id="IPR005829">
    <property type="entry name" value="Sugar_transporter_CS"/>
</dbReference>
<dbReference type="GO" id="GO:0005366">
    <property type="term" value="F:myo-inositol:proton symporter activity"/>
    <property type="evidence" value="ECO:0007669"/>
    <property type="project" value="TreeGrafter"/>
</dbReference>
<protein>
    <submittedName>
        <fullName evidence="10">MFS domain-containing protein</fullName>
    </submittedName>
</protein>
<name>A0A183J327_9BILA</name>
<evidence type="ECO:0000256" key="7">
    <source>
        <dbReference type="RuleBase" id="RU003346"/>
    </source>
</evidence>
<evidence type="ECO:0000256" key="6">
    <source>
        <dbReference type="ARBA" id="ARBA00023136"/>
    </source>
</evidence>
<dbReference type="Pfam" id="PF00083">
    <property type="entry name" value="Sugar_tr"/>
    <property type="match status" value="2"/>
</dbReference>
<keyword evidence="3 7" id="KW-0813">Transport</keyword>
<dbReference type="PRINTS" id="PR00171">
    <property type="entry name" value="SUGRTRNSPORT"/>
</dbReference>
<feature type="domain" description="Major facilitator superfamily (MFS) profile" evidence="9">
    <location>
        <begin position="1"/>
        <end position="537"/>
    </location>
</feature>
<dbReference type="Gene3D" id="1.20.1250.20">
    <property type="entry name" value="MFS general substrate transporter like domains"/>
    <property type="match status" value="2"/>
</dbReference>
<dbReference type="InterPro" id="IPR003663">
    <property type="entry name" value="Sugar/inositol_transpt"/>
</dbReference>
<dbReference type="GO" id="GO:0016324">
    <property type="term" value="C:apical plasma membrane"/>
    <property type="evidence" value="ECO:0007669"/>
    <property type="project" value="TreeGrafter"/>
</dbReference>
<dbReference type="AlphaFoldDB" id="A0A183J327"/>
<dbReference type="PROSITE" id="PS00216">
    <property type="entry name" value="SUGAR_TRANSPORT_1"/>
    <property type="match status" value="1"/>
</dbReference>
<organism evidence="10">
    <name type="scientific">Soboliphyme baturini</name>
    <dbReference type="NCBI Taxonomy" id="241478"/>
    <lineage>
        <taxon>Eukaryota</taxon>
        <taxon>Metazoa</taxon>
        <taxon>Ecdysozoa</taxon>
        <taxon>Nematoda</taxon>
        <taxon>Enoplea</taxon>
        <taxon>Dorylaimia</taxon>
        <taxon>Dioctophymatida</taxon>
        <taxon>Dioctophymatoidea</taxon>
        <taxon>Soboliphymatidae</taxon>
        <taxon>Soboliphyme</taxon>
    </lineage>
</organism>
<evidence type="ECO:0000256" key="3">
    <source>
        <dbReference type="ARBA" id="ARBA00022448"/>
    </source>
</evidence>